<evidence type="ECO:0000259" key="3">
    <source>
        <dbReference type="PROSITE" id="PS50157"/>
    </source>
</evidence>
<gene>
    <name evidence="4" type="ORF">QJS10_CPB19g00962</name>
</gene>
<feature type="compositionally biased region" description="Pro residues" evidence="2">
    <location>
        <begin position="21"/>
        <end position="33"/>
    </location>
</feature>
<reference evidence="4" key="1">
    <citation type="journal article" date="2023" name="Nat. Commun.">
        <title>Diploid and tetraploid genomes of Acorus and the evolution of monocots.</title>
        <authorList>
            <person name="Ma L."/>
            <person name="Liu K.W."/>
            <person name="Li Z."/>
            <person name="Hsiao Y.Y."/>
            <person name="Qi Y."/>
            <person name="Fu T."/>
            <person name="Tang G.D."/>
            <person name="Zhang D."/>
            <person name="Sun W.H."/>
            <person name="Liu D.K."/>
            <person name="Li Y."/>
            <person name="Chen G.Z."/>
            <person name="Liu X.D."/>
            <person name="Liao X.Y."/>
            <person name="Jiang Y.T."/>
            <person name="Yu X."/>
            <person name="Hao Y."/>
            <person name="Huang J."/>
            <person name="Zhao X.W."/>
            <person name="Ke S."/>
            <person name="Chen Y.Y."/>
            <person name="Wu W.L."/>
            <person name="Hsu J.L."/>
            <person name="Lin Y.F."/>
            <person name="Huang M.D."/>
            <person name="Li C.Y."/>
            <person name="Huang L."/>
            <person name="Wang Z.W."/>
            <person name="Zhao X."/>
            <person name="Zhong W.Y."/>
            <person name="Peng D.H."/>
            <person name="Ahmad S."/>
            <person name="Lan S."/>
            <person name="Zhang J.S."/>
            <person name="Tsai W.C."/>
            <person name="Van de Peer Y."/>
            <person name="Liu Z.J."/>
        </authorList>
    </citation>
    <scope>NUCLEOTIDE SEQUENCE</scope>
    <source>
        <strain evidence="4">CP</strain>
    </source>
</reference>
<dbReference type="AlphaFoldDB" id="A0AAV9CKA4"/>
<dbReference type="GO" id="GO:0008270">
    <property type="term" value="F:zinc ion binding"/>
    <property type="evidence" value="ECO:0007669"/>
    <property type="project" value="UniProtKB-KW"/>
</dbReference>
<feature type="region of interest" description="Disordered" evidence="2">
    <location>
        <begin position="260"/>
        <end position="280"/>
    </location>
</feature>
<accession>A0AAV9CKA4</accession>
<dbReference type="InterPro" id="IPR013087">
    <property type="entry name" value="Znf_C2H2_type"/>
</dbReference>
<protein>
    <recommendedName>
        <fullName evidence="3">C2H2-type domain-containing protein</fullName>
    </recommendedName>
</protein>
<dbReference type="PROSITE" id="PS00028">
    <property type="entry name" value="ZINC_FINGER_C2H2_1"/>
    <property type="match status" value="1"/>
</dbReference>
<feature type="domain" description="C2H2-type" evidence="3">
    <location>
        <begin position="113"/>
        <end position="140"/>
    </location>
</feature>
<evidence type="ECO:0000313" key="5">
    <source>
        <dbReference type="Proteomes" id="UP001180020"/>
    </source>
</evidence>
<evidence type="ECO:0000256" key="1">
    <source>
        <dbReference type="PROSITE-ProRule" id="PRU00042"/>
    </source>
</evidence>
<comment type="caution">
    <text evidence="4">The sequence shown here is derived from an EMBL/GenBank/DDBJ whole genome shotgun (WGS) entry which is preliminary data.</text>
</comment>
<keyword evidence="5" id="KW-1185">Reference proteome</keyword>
<dbReference type="EMBL" id="JAUJYO010000019">
    <property type="protein sequence ID" value="KAK1288517.1"/>
    <property type="molecule type" value="Genomic_DNA"/>
</dbReference>
<keyword evidence="1" id="KW-0479">Metal-binding</keyword>
<organism evidence="4 5">
    <name type="scientific">Acorus calamus</name>
    <name type="common">Sweet flag</name>
    <dbReference type="NCBI Taxonomy" id="4465"/>
    <lineage>
        <taxon>Eukaryota</taxon>
        <taxon>Viridiplantae</taxon>
        <taxon>Streptophyta</taxon>
        <taxon>Embryophyta</taxon>
        <taxon>Tracheophyta</taxon>
        <taxon>Spermatophyta</taxon>
        <taxon>Magnoliopsida</taxon>
        <taxon>Liliopsida</taxon>
        <taxon>Acoraceae</taxon>
        <taxon>Acorus</taxon>
    </lineage>
</organism>
<keyword evidence="1" id="KW-0862">Zinc</keyword>
<dbReference type="InterPro" id="IPR036236">
    <property type="entry name" value="Znf_C2H2_sf"/>
</dbReference>
<proteinExistence type="predicted"/>
<sequence>MRATQPTSSRPPPSALTNPYRPSPLNPNLPSQPPNLVSSPPLNIRPSGFTFVPNPPVLTDPSLVRFDLNLNLPPLQETPPPAVVPEELSLLISQLANASCDTEAMFRPPTMFFRCEVCDLVFYTARSLGSHRRVHTRSKRPRLAIKGCIDDDNNNNNNNNNNVVVPMPAMLRPPPILAREIGGSSSSPMGNEHGLKRVRHVLQKVREAVPGNERGGPSRVRWTVEMTPTRNLRFGGGGGSPCEGVIGRSGVIANHYPMGQRDELGYDSDESVDSNFEAGV</sequence>
<dbReference type="SMART" id="SM00355">
    <property type="entry name" value="ZnF_C2H2"/>
    <property type="match status" value="1"/>
</dbReference>
<feature type="region of interest" description="Disordered" evidence="2">
    <location>
        <begin position="1"/>
        <end position="40"/>
    </location>
</feature>
<dbReference type="SUPFAM" id="SSF57667">
    <property type="entry name" value="beta-beta-alpha zinc fingers"/>
    <property type="match status" value="1"/>
</dbReference>
<name>A0AAV9CKA4_ACOCL</name>
<evidence type="ECO:0000313" key="4">
    <source>
        <dbReference type="EMBL" id="KAK1288517.1"/>
    </source>
</evidence>
<dbReference type="PROSITE" id="PS50157">
    <property type="entry name" value="ZINC_FINGER_C2H2_2"/>
    <property type="match status" value="1"/>
</dbReference>
<evidence type="ECO:0000256" key="2">
    <source>
        <dbReference type="SAM" id="MobiDB-lite"/>
    </source>
</evidence>
<reference evidence="4" key="2">
    <citation type="submission" date="2023-06" db="EMBL/GenBank/DDBJ databases">
        <authorList>
            <person name="Ma L."/>
            <person name="Liu K.-W."/>
            <person name="Li Z."/>
            <person name="Hsiao Y.-Y."/>
            <person name="Qi Y."/>
            <person name="Fu T."/>
            <person name="Tang G."/>
            <person name="Zhang D."/>
            <person name="Sun W.-H."/>
            <person name="Liu D.-K."/>
            <person name="Li Y."/>
            <person name="Chen G.-Z."/>
            <person name="Liu X.-D."/>
            <person name="Liao X.-Y."/>
            <person name="Jiang Y.-T."/>
            <person name="Yu X."/>
            <person name="Hao Y."/>
            <person name="Huang J."/>
            <person name="Zhao X.-W."/>
            <person name="Ke S."/>
            <person name="Chen Y.-Y."/>
            <person name="Wu W.-L."/>
            <person name="Hsu J.-L."/>
            <person name="Lin Y.-F."/>
            <person name="Huang M.-D."/>
            <person name="Li C.-Y."/>
            <person name="Huang L."/>
            <person name="Wang Z.-W."/>
            <person name="Zhao X."/>
            <person name="Zhong W.-Y."/>
            <person name="Peng D.-H."/>
            <person name="Ahmad S."/>
            <person name="Lan S."/>
            <person name="Zhang J.-S."/>
            <person name="Tsai W.-C."/>
            <person name="Van De Peer Y."/>
            <person name="Liu Z.-J."/>
        </authorList>
    </citation>
    <scope>NUCLEOTIDE SEQUENCE</scope>
    <source>
        <strain evidence="4">CP</strain>
        <tissue evidence="4">Leaves</tissue>
    </source>
</reference>
<dbReference type="Proteomes" id="UP001180020">
    <property type="component" value="Unassembled WGS sequence"/>
</dbReference>
<keyword evidence="1" id="KW-0863">Zinc-finger</keyword>